<evidence type="ECO:0000313" key="2">
    <source>
        <dbReference type="EMBL" id="KAK0136882.1"/>
    </source>
</evidence>
<keyword evidence="3" id="KW-1185">Reference proteome</keyword>
<dbReference type="EMBL" id="JAOPHQ010005122">
    <property type="protein sequence ID" value="KAK0136882.1"/>
    <property type="molecule type" value="Genomic_DNA"/>
</dbReference>
<evidence type="ECO:0000256" key="1">
    <source>
        <dbReference type="SAM" id="MobiDB-lite"/>
    </source>
</evidence>
<dbReference type="AlphaFoldDB" id="A0AA47NUQ6"/>
<evidence type="ECO:0000313" key="3">
    <source>
        <dbReference type="Proteomes" id="UP001174136"/>
    </source>
</evidence>
<name>A0AA47NUQ6_MERPO</name>
<protein>
    <submittedName>
        <fullName evidence="2">Uncharacterized protein</fullName>
    </submittedName>
</protein>
<gene>
    <name evidence="2" type="ORF">N1851_026904</name>
</gene>
<sequence length="117" mass="13415">MVQREIRKAEEERQRVKAVAMNKEGSWTRWESVREKGTDLAEHLDHGRTPDQVSAVFHSSRAGGKFWWQPDQILTQLAAGVEQARKKLKQFSKYPLSQGRGESSSRDEEQRGPGHSK</sequence>
<dbReference type="Proteomes" id="UP001174136">
    <property type="component" value="Unassembled WGS sequence"/>
</dbReference>
<proteinExistence type="predicted"/>
<feature type="region of interest" description="Disordered" evidence="1">
    <location>
        <begin position="90"/>
        <end position="117"/>
    </location>
</feature>
<organism evidence="2 3">
    <name type="scientific">Merluccius polli</name>
    <name type="common">Benguela hake</name>
    <name type="synonym">Merluccius cadenati</name>
    <dbReference type="NCBI Taxonomy" id="89951"/>
    <lineage>
        <taxon>Eukaryota</taxon>
        <taxon>Metazoa</taxon>
        <taxon>Chordata</taxon>
        <taxon>Craniata</taxon>
        <taxon>Vertebrata</taxon>
        <taxon>Euteleostomi</taxon>
        <taxon>Actinopterygii</taxon>
        <taxon>Neopterygii</taxon>
        <taxon>Teleostei</taxon>
        <taxon>Neoteleostei</taxon>
        <taxon>Acanthomorphata</taxon>
        <taxon>Zeiogadaria</taxon>
        <taxon>Gadariae</taxon>
        <taxon>Gadiformes</taxon>
        <taxon>Gadoidei</taxon>
        <taxon>Merlucciidae</taxon>
        <taxon>Merluccius</taxon>
    </lineage>
</organism>
<accession>A0AA47NUQ6</accession>
<feature type="compositionally biased region" description="Basic and acidic residues" evidence="1">
    <location>
        <begin position="103"/>
        <end position="117"/>
    </location>
</feature>
<reference evidence="2" key="1">
    <citation type="journal article" date="2023" name="Front. Mar. Sci.">
        <title>A new Merluccius polli reference genome to investigate the effects of global change in West African waters.</title>
        <authorList>
            <person name="Mateo J.L."/>
            <person name="Blanco-Fernandez C."/>
            <person name="Garcia-Vazquez E."/>
            <person name="Machado-Schiaffino G."/>
        </authorList>
    </citation>
    <scope>NUCLEOTIDE SEQUENCE</scope>
    <source>
        <strain evidence="2">C29</strain>
        <tissue evidence="2">Fin</tissue>
    </source>
</reference>
<comment type="caution">
    <text evidence="2">The sequence shown here is derived from an EMBL/GenBank/DDBJ whole genome shotgun (WGS) entry which is preliminary data.</text>
</comment>